<organism evidence="2">
    <name type="scientific">Arundo donax</name>
    <name type="common">Giant reed</name>
    <name type="synonym">Donax arundinaceus</name>
    <dbReference type="NCBI Taxonomy" id="35708"/>
    <lineage>
        <taxon>Eukaryota</taxon>
        <taxon>Viridiplantae</taxon>
        <taxon>Streptophyta</taxon>
        <taxon>Embryophyta</taxon>
        <taxon>Tracheophyta</taxon>
        <taxon>Spermatophyta</taxon>
        <taxon>Magnoliopsida</taxon>
        <taxon>Liliopsida</taxon>
        <taxon>Poales</taxon>
        <taxon>Poaceae</taxon>
        <taxon>PACMAD clade</taxon>
        <taxon>Arundinoideae</taxon>
        <taxon>Arundineae</taxon>
        <taxon>Arundo</taxon>
    </lineage>
</organism>
<name>A0A0A9BV25_ARUDO</name>
<evidence type="ECO:0000256" key="1">
    <source>
        <dbReference type="SAM" id="Phobius"/>
    </source>
</evidence>
<sequence length="30" mass="3210">MDSIDTRALLIVISSPSLLWVGLIHSTAIS</sequence>
<reference evidence="2" key="1">
    <citation type="submission" date="2014-09" db="EMBL/GenBank/DDBJ databases">
        <authorList>
            <person name="Magalhaes I.L.F."/>
            <person name="Oliveira U."/>
            <person name="Santos F.R."/>
            <person name="Vidigal T.H.D.A."/>
            <person name="Brescovit A.D."/>
            <person name="Santos A.J."/>
        </authorList>
    </citation>
    <scope>NUCLEOTIDE SEQUENCE</scope>
    <source>
        <tissue evidence="2">Shoot tissue taken approximately 20 cm above the soil surface</tissue>
    </source>
</reference>
<keyword evidence="1" id="KW-0812">Transmembrane</keyword>
<proteinExistence type="predicted"/>
<protein>
    <submittedName>
        <fullName evidence="2">Uncharacterized protein</fullName>
    </submittedName>
</protein>
<keyword evidence="1" id="KW-1133">Transmembrane helix</keyword>
<dbReference type="AlphaFoldDB" id="A0A0A9BV25"/>
<dbReference type="EMBL" id="GBRH01230759">
    <property type="protein sequence ID" value="JAD67136.1"/>
    <property type="molecule type" value="Transcribed_RNA"/>
</dbReference>
<evidence type="ECO:0000313" key="2">
    <source>
        <dbReference type="EMBL" id="JAD67136.1"/>
    </source>
</evidence>
<reference evidence="2" key="2">
    <citation type="journal article" date="2015" name="Data Brief">
        <title>Shoot transcriptome of the giant reed, Arundo donax.</title>
        <authorList>
            <person name="Barrero R.A."/>
            <person name="Guerrero F.D."/>
            <person name="Moolhuijzen P."/>
            <person name="Goolsby J.A."/>
            <person name="Tidwell J."/>
            <person name="Bellgard S.E."/>
            <person name="Bellgard M.I."/>
        </authorList>
    </citation>
    <scope>NUCLEOTIDE SEQUENCE</scope>
    <source>
        <tissue evidence="2">Shoot tissue taken approximately 20 cm above the soil surface</tissue>
    </source>
</reference>
<feature type="transmembrane region" description="Helical" evidence="1">
    <location>
        <begin position="6"/>
        <end position="24"/>
    </location>
</feature>
<keyword evidence="1" id="KW-0472">Membrane</keyword>
<accession>A0A0A9BV25</accession>